<dbReference type="InterPro" id="IPR028896">
    <property type="entry name" value="GcvT/YgfZ/DmdA"/>
</dbReference>
<sequence length="379" mass="40696">MEDISHLKHTPLNALHLSLGARMVPFAGYDMPVQYPDGVLKEHLHTRAAAGLFDVSHMGQIVVRPKSGRIGDAALALEKLVPVDILGLAEGRQRYGLFTNDEGGILDDLMITNRGDHLFLVVNAACKEADFEHLKKGLGDTCDVRMLDDRALVALQGPRAEAVLCELWADVASMRFMDVAEADLHDVSCIISRSGYTGEDGFEISIPVQSAVDVTQRLLEHPDVMPIGLGARDSLRLEAGLCLYGNDIDTGTTPVEAALEWAIQKSRRSGGDRAGGFPGAERILSEFANGAKRRRVGLKPEGRAPVRGGAKVFADAEGKMAVGTVTSGGFGPSVDSPVAMGYVDAAQAGNGTRLYAEVRGKYLPLVVTSMPFVKQTYKR</sequence>
<evidence type="ECO:0000259" key="7">
    <source>
        <dbReference type="Pfam" id="PF01571"/>
    </source>
</evidence>
<dbReference type="SUPFAM" id="SSF103025">
    <property type="entry name" value="Folate-binding domain"/>
    <property type="match status" value="1"/>
</dbReference>
<gene>
    <name evidence="9" type="primary">gcvT</name>
    <name evidence="9" type="ORF">RB548_07870</name>
</gene>
<evidence type="ECO:0000256" key="1">
    <source>
        <dbReference type="ARBA" id="ARBA00008609"/>
    </source>
</evidence>
<dbReference type="Gene3D" id="2.40.30.110">
    <property type="entry name" value="Aminomethyltransferase beta-barrel domains"/>
    <property type="match status" value="1"/>
</dbReference>
<dbReference type="Proteomes" id="UP001432360">
    <property type="component" value="Chromosome"/>
</dbReference>
<protein>
    <recommendedName>
        <fullName evidence="2">aminomethyltransferase</fullName>
        <ecNumber evidence="2">2.1.2.10</ecNumber>
    </recommendedName>
    <alternativeName>
        <fullName evidence="5">Glycine cleavage system T protein</fullName>
    </alternativeName>
</protein>
<dbReference type="InterPro" id="IPR029043">
    <property type="entry name" value="GcvT/YgfZ_C"/>
</dbReference>
<dbReference type="GO" id="GO:0004047">
    <property type="term" value="F:aminomethyltransferase activity"/>
    <property type="evidence" value="ECO:0007669"/>
    <property type="project" value="UniProtKB-EC"/>
</dbReference>
<dbReference type="Pfam" id="PF01571">
    <property type="entry name" value="GCV_T"/>
    <property type="match status" value="1"/>
</dbReference>
<evidence type="ECO:0000256" key="6">
    <source>
        <dbReference type="ARBA" id="ARBA00047665"/>
    </source>
</evidence>
<dbReference type="NCBIfam" id="TIGR00528">
    <property type="entry name" value="gcvT"/>
    <property type="match status" value="1"/>
</dbReference>
<dbReference type="Gene3D" id="3.30.70.1400">
    <property type="entry name" value="Aminomethyltransferase beta-barrel domains"/>
    <property type="match status" value="1"/>
</dbReference>
<dbReference type="Gene3D" id="4.10.1250.10">
    <property type="entry name" value="Aminomethyltransferase fragment"/>
    <property type="match status" value="1"/>
</dbReference>
<comment type="catalytic activity">
    <reaction evidence="6">
        <text>N(6)-[(R)-S(8)-aminomethyldihydrolipoyl]-L-lysyl-[protein] + (6S)-5,6,7,8-tetrahydrofolate = N(6)-[(R)-dihydrolipoyl]-L-lysyl-[protein] + (6R)-5,10-methylene-5,6,7,8-tetrahydrofolate + NH4(+)</text>
        <dbReference type="Rhea" id="RHEA:16945"/>
        <dbReference type="Rhea" id="RHEA-COMP:10475"/>
        <dbReference type="Rhea" id="RHEA-COMP:10492"/>
        <dbReference type="ChEBI" id="CHEBI:15636"/>
        <dbReference type="ChEBI" id="CHEBI:28938"/>
        <dbReference type="ChEBI" id="CHEBI:57453"/>
        <dbReference type="ChEBI" id="CHEBI:83100"/>
        <dbReference type="ChEBI" id="CHEBI:83143"/>
        <dbReference type="EC" id="2.1.2.10"/>
    </reaction>
</comment>
<reference evidence="9" key="1">
    <citation type="submission" date="2023-08" db="EMBL/GenBank/DDBJ databases">
        <title>Complete genome sequence of Sinorhizobium chiapanecum ITTG S70 isolated from Acaciella angustissima nodules in Chiapas-Mexico.</title>
        <authorList>
            <person name="Rincon-Rosales R."/>
            <person name="Rogel M.A."/>
            <person name="Rincon-Medina C.I."/>
            <person name="Guerrero G."/>
            <person name="Manzano-Gomez L.A."/>
            <person name="Lopez-Lopez A."/>
            <person name="Rincon Molina F.A."/>
            <person name="Martinez-Romero E."/>
        </authorList>
    </citation>
    <scope>NUCLEOTIDE SEQUENCE</scope>
    <source>
        <strain evidence="9">ITTG S70</strain>
    </source>
</reference>
<dbReference type="PANTHER" id="PTHR43757:SF2">
    <property type="entry name" value="AMINOMETHYLTRANSFERASE, MITOCHONDRIAL"/>
    <property type="match status" value="1"/>
</dbReference>
<dbReference type="SUPFAM" id="SSF101790">
    <property type="entry name" value="Aminomethyltransferase beta-barrel domain"/>
    <property type="match status" value="1"/>
</dbReference>
<evidence type="ECO:0000313" key="9">
    <source>
        <dbReference type="EMBL" id="WVT05291.1"/>
    </source>
</evidence>
<evidence type="ECO:0000259" key="8">
    <source>
        <dbReference type="Pfam" id="PF08669"/>
    </source>
</evidence>
<keyword evidence="10" id="KW-1185">Reference proteome</keyword>
<comment type="similarity">
    <text evidence="1">Belongs to the GcvT family.</text>
</comment>
<name>A0ABZ2BG14_9HYPH</name>
<dbReference type="Gene3D" id="3.30.1360.120">
    <property type="entry name" value="Probable tRNA modification gtpase trme, domain 1"/>
    <property type="match status" value="1"/>
</dbReference>
<dbReference type="EMBL" id="CP133148">
    <property type="protein sequence ID" value="WVT05291.1"/>
    <property type="molecule type" value="Genomic_DNA"/>
</dbReference>
<evidence type="ECO:0000313" key="10">
    <source>
        <dbReference type="Proteomes" id="UP001432360"/>
    </source>
</evidence>
<organism evidence="9 10">
    <name type="scientific">Sinorhizobium chiapasense</name>
    <dbReference type="NCBI Taxonomy" id="501572"/>
    <lineage>
        <taxon>Bacteria</taxon>
        <taxon>Pseudomonadati</taxon>
        <taxon>Pseudomonadota</taxon>
        <taxon>Alphaproteobacteria</taxon>
        <taxon>Hyphomicrobiales</taxon>
        <taxon>Rhizobiaceae</taxon>
        <taxon>Sinorhizobium/Ensifer group</taxon>
        <taxon>Sinorhizobium</taxon>
    </lineage>
</organism>
<dbReference type="PANTHER" id="PTHR43757">
    <property type="entry name" value="AMINOMETHYLTRANSFERASE"/>
    <property type="match status" value="1"/>
</dbReference>
<dbReference type="InterPro" id="IPR006222">
    <property type="entry name" value="GCVT_N"/>
</dbReference>
<feature type="domain" description="GCVT N-terminal" evidence="7">
    <location>
        <begin position="14"/>
        <end position="266"/>
    </location>
</feature>
<dbReference type="NCBIfam" id="NF010093">
    <property type="entry name" value="PRK13579.1"/>
    <property type="match status" value="1"/>
</dbReference>
<evidence type="ECO:0000256" key="5">
    <source>
        <dbReference type="ARBA" id="ARBA00031395"/>
    </source>
</evidence>
<dbReference type="InterPro" id="IPR027266">
    <property type="entry name" value="TrmE/GcvT-like"/>
</dbReference>
<feature type="domain" description="Aminomethyltransferase C-terminal" evidence="8">
    <location>
        <begin position="293"/>
        <end position="374"/>
    </location>
</feature>
<dbReference type="Pfam" id="PF08669">
    <property type="entry name" value="GCV_T_C"/>
    <property type="match status" value="1"/>
</dbReference>
<dbReference type="InterPro" id="IPR013977">
    <property type="entry name" value="GcvT_C"/>
</dbReference>
<proteinExistence type="inferred from homology"/>
<keyword evidence="4 9" id="KW-0808">Transferase</keyword>
<dbReference type="EC" id="2.1.2.10" evidence="2"/>
<accession>A0ABZ2BG14</accession>
<evidence type="ECO:0000256" key="3">
    <source>
        <dbReference type="ARBA" id="ARBA00022576"/>
    </source>
</evidence>
<dbReference type="PIRSF" id="PIRSF006487">
    <property type="entry name" value="GcvT"/>
    <property type="match status" value="1"/>
</dbReference>
<evidence type="ECO:0000256" key="4">
    <source>
        <dbReference type="ARBA" id="ARBA00022679"/>
    </source>
</evidence>
<dbReference type="InterPro" id="IPR006223">
    <property type="entry name" value="GcvT"/>
</dbReference>
<dbReference type="NCBIfam" id="NF001567">
    <property type="entry name" value="PRK00389.1"/>
    <property type="match status" value="1"/>
</dbReference>
<evidence type="ECO:0000256" key="2">
    <source>
        <dbReference type="ARBA" id="ARBA00012616"/>
    </source>
</evidence>
<keyword evidence="3" id="KW-0032">Aminotransferase</keyword>